<dbReference type="EMBL" id="CP053586">
    <property type="protein sequence ID" value="WNZ25090.1"/>
    <property type="molecule type" value="Genomic_DNA"/>
</dbReference>
<proteinExistence type="predicted"/>
<dbReference type="RefSeq" id="WP_316431201.1">
    <property type="nucleotide sequence ID" value="NZ_CP053586.1"/>
</dbReference>
<dbReference type="PANTHER" id="PTHR35841">
    <property type="entry name" value="PHOSPHONATES-BINDING PERIPLASMIC PROTEIN"/>
    <property type="match status" value="1"/>
</dbReference>
<protein>
    <submittedName>
        <fullName evidence="1">PhnD/SsuA/transferrin family substrate-binding protein</fullName>
    </submittedName>
</protein>
<dbReference type="PANTHER" id="PTHR35841:SF1">
    <property type="entry name" value="PHOSPHONATES-BINDING PERIPLASMIC PROTEIN"/>
    <property type="match status" value="1"/>
</dbReference>
<organism evidence="1">
    <name type="scientific">Leptolyngbya sp. NK1-12</name>
    <dbReference type="NCBI Taxonomy" id="2547451"/>
    <lineage>
        <taxon>Bacteria</taxon>
        <taxon>Bacillati</taxon>
        <taxon>Cyanobacteriota</taxon>
        <taxon>Cyanophyceae</taxon>
        <taxon>Leptolyngbyales</taxon>
        <taxon>Leptolyngbyaceae</taxon>
        <taxon>Leptolyngbya group</taxon>
        <taxon>Leptolyngbya</taxon>
    </lineage>
</organism>
<dbReference type="Gene3D" id="3.40.190.10">
    <property type="entry name" value="Periplasmic binding protein-like II"/>
    <property type="match status" value="2"/>
</dbReference>
<dbReference type="Pfam" id="PF12974">
    <property type="entry name" value="Phosphonate-bd"/>
    <property type="match status" value="1"/>
</dbReference>
<name>A0AA96WHA6_9CYAN</name>
<accession>A0AA96WHA6</accession>
<gene>
    <name evidence="1" type="ORF">HJG54_21050</name>
</gene>
<dbReference type="AlphaFoldDB" id="A0AA96WHA6"/>
<sequence length="297" mass="32878">MLSRRDLFLTALLLPVLLKGCTDRQQEPIGKLIVGIVSYDAPANYLEKFERFRDYLATALKTLVELEPAYNEIKAVEQIQRRVWSMVFAPPGLAAIAISSQQYLPIFALQSSNNERSVLLVRADSPIQTLGELANQVVALGEAGSATGYYLPLYDLYGLTLQEVRFAPTPRTVLDWLSQGVIVAGAMSEQEFQQYRNEFGASQFRVLHTSRAVPASAVLLAPTVDRNLQYQIETAMRNAPSSIIGDAGYIPEAALPNYEQFIKLVAKVRPLEARVQQKPAVLTMETVPTVESPIPPL</sequence>
<dbReference type="SUPFAM" id="SSF53850">
    <property type="entry name" value="Periplasmic binding protein-like II"/>
    <property type="match status" value="1"/>
</dbReference>
<evidence type="ECO:0000313" key="1">
    <source>
        <dbReference type="EMBL" id="WNZ25090.1"/>
    </source>
</evidence>
<reference evidence="1" key="1">
    <citation type="submission" date="2020-05" db="EMBL/GenBank/DDBJ databases">
        <authorList>
            <person name="Zhu T."/>
            <person name="Keshari N."/>
            <person name="Lu X."/>
        </authorList>
    </citation>
    <scope>NUCLEOTIDE SEQUENCE</scope>
    <source>
        <strain evidence="1">NK1-12</strain>
    </source>
</reference>